<dbReference type="SMART" id="SM00341">
    <property type="entry name" value="HRDC"/>
    <property type="match status" value="1"/>
</dbReference>
<dbReference type="GO" id="GO:0005524">
    <property type="term" value="F:ATP binding"/>
    <property type="evidence" value="ECO:0007669"/>
    <property type="project" value="UniProtKB-UniRule"/>
</dbReference>
<dbReference type="GO" id="GO:0000725">
    <property type="term" value="P:recombinational repair"/>
    <property type="evidence" value="ECO:0007669"/>
    <property type="project" value="TreeGrafter"/>
</dbReference>
<keyword evidence="15" id="KW-1185">Reference proteome</keyword>
<feature type="domain" description="UvrD-like helicase ATP-binding" evidence="12">
    <location>
        <begin position="8"/>
        <end position="290"/>
    </location>
</feature>
<dbReference type="GO" id="GO:0003677">
    <property type="term" value="F:DNA binding"/>
    <property type="evidence" value="ECO:0007669"/>
    <property type="project" value="InterPro"/>
</dbReference>
<evidence type="ECO:0000259" key="12">
    <source>
        <dbReference type="PROSITE" id="PS51198"/>
    </source>
</evidence>
<dbReference type="GO" id="GO:0043138">
    <property type="term" value="F:3'-5' DNA helicase activity"/>
    <property type="evidence" value="ECO:0007669"/>
    <property type="project" value="UniProtKB-EC"/>
</dbReference>
<comment type="caution">
    <text evidence="14">The sequence shown here is derived from an EMBL/GenBank/DDBJ whole genome shotgun (WGS) entry which is preliminary data.</text>
</comment>
<dbReference type="GO" id="GO:0016887">
    <property type="term" value="F:ATP hydrolysis activity"/>
    <property type="evidence" value="ECO:0007669"/>
    <property type="project" value="RHEA"/>
</dbReference>
<dbReference type="Gene3D" id="1.10.10.160">
    <property type="match status" value="1"/>
</dbReference>
<dbReference type="CDD" id="cd17932">
    <property type="entry name" value="DEXQc_UvrD"/>
    <property type="match status" value="1"/>
</dbReference>
<dbReference type="PANTHER" id="PTHR11070:SF69">
    <property type="entry name" value="ATP-DEPENDENT DNA HELICASE UVRD2"/>
    <property type="match status" value="1"/>
</dbReference>
<evidence type="ECO:0000256" key="1">
    <source>
        <dbReference type="ARBA" id="ARBA00009922"/>
    </source>
</evidence>
<keyword evidence="5 10" id="KW-0067">ATP-binding</keyword>
<evidence type="ECO:0000256" key="3">
    <source>
        <dbReference type="ARBA" id="ARBA00022801"/>
    </source>
</evidence>
<dbReference type="Gene3D" id="3.40.50.300">
    <property type="entry name" value="P-loop containing nucleotide triphosphate hydrolases"/>
    <property type="match status" value="3"/>
</dbReference>
<dbReference type="Pfam" id="PF00570">
    <property type="entry name" value="HRDC"/>
    <property type="match status" value="1"/>
</dbReference>
<evidence type="ECO:0000256" key="9">
    <source>
        <dbReference type="ARBA" id="ARBA00048988"/>
    </source>
</evidence>
<dbReference type="GeneID" id="35867534"/>
<dbReference type="CDD" id="cd18807">
    <property type="entry name" value="SF1_C_UvrD"/>
    <property type="match status" value="1"/>
</dbReference>
<keyword evidence="4 10" id="KW-0347">Helicase</keyword>
<evidence type="ECO:0000256" key="5">
    <source>
        <dbReference type="ARBA" id="ARBA00022840"/>
    </source>
</evidence>
<dbReference type="EMBL" id="PKKO01000004">
    <property type="protein sequence ID" value="PKY72154.1"/>
    <property type="molecule type" value="Genomic_DNA"/>
</dbReference>
<organism evidence="14 15">
    <name type="scientific">Winkia neuii</name>
    <dbReference type="NCBI Taxonomy" id="33007"/>
    <lineage>
        <taxon>Bacteria</taxon>
        <taxon>Bacillati</taxon>
        <taxon>Actinomycetota</taxon>
        <taxon>Actinomycetes</taxon>
        <taxon>Actinomycetales</taxon>
        <taxon>Actinomycetaceae</taxon>
        <taxon>Winkia</taxon>
    </lineage>
</organism>
<keyword evidence="3 10" id="KW-0378">Hydrolase</keyword>
<keyword evidence="2 10" id="KW-0547">Nucleotide-binding</keyword>
<evidence type="ECO:0000256" key="4">
    <source>
        <dbReference type="ARBA" id="ARBA00022806"/>
    </source>
</evidence>
<dbReference type="InterPro" id="IPR044876">
    <property type="entry name" value="HRDC_dom_sf"/>
</dbReference>
<dbReference type="SUPFAM" id="SSF52540">
    <property type="entry name" value="P-loop containing nucleoside triphosphate hydrolases"/>
    <property type="match status" value="1"/>
</dbReference>
<evidence type="ECO:0000256" key="7">
    <source>
        <dbReference type="ARBA" id="ARBA00034617"/>
    </source>
</evidence>
<comment type="similarity">
    <text evidence="1">Belongs to the helicase family. UvrD subfamily.</text>
</comment>
<dbReference type="InterPro" id="IPR027417">
    <property type="entry name" value="P-loop_NTPase"/>
</dbReference>
<dbReference type="InterPro" id="IPR013986">
    <property type="entry name" value="DExx_box_DNA_helicase_dom_sf"/>
</dbReference>
<dbReference type="GO" id="GO:0033202">
    <property type="term" value="C:DNA helicase complex"/>
    <property type="evidence" value="ECO:0007669"/>
    <property type="project" value="TreeGrafter"/>
</dbReference>
<dbReference type="InterPro" id="IPR000212">
    <property type="entry name" value="DNA_helicase_UvrD/REP"/>
</dbReference>
<reference evidence="14 15" key="1">
    <citation type="submission" date="2017-12" db="EMBL/GenBank/DDBJ databases">
        <title>Phylogenetic diversity of female urinary microbiome.</title>
        <authorList>
            <person name="Thomas-White K."/>
            <person name="Wolfe A.J."/>
        </authorList>
    </citation>
    <scope>NUCLEOTIDE SEQUENCE [LARGE SCALE GENOMIC DNA]</scope>
    <source>
        <strain evidence="14 15">UMB0402</strain>
    </source>
</reference>
<dbReference type="InterPro" id="IPR010997">
    <property type="entry name" value="HRDC-like_sf"/>
</dbReference>
<evidence type="ECO:0000313" key="15">
    <source>
        <dbReference type="Proteomes" id="UP000235122"/>
    </source>
</evidence>
<dbReference type="RefSeq" id="WP_024331221.1">
    <property type="nucleotide sequence ID" value="NZ_JASOXK010000003.1"/>
</dbReference>
<feature type="domain" description="UvrD-like helicase C-terminal" evidence="13">
    <location>
        <begin position="291"/>
        <end position="539"/>
    </location>
</feature>
<sequence>MEPAKLLDALDPEQRRVAQQVTGPLVVRAGAGTGKTRAITYKIAYAVASGVYSTHDVLAVTFTTRAASEMSARLRALGVPGVQARTFHSAALRQLRYFWPTAVGGPVPNLLDHKAPLVAAAATRLGLRADKTTVRDLASEIEWAKVSLISPADYAQTVEQLGRDIPAELTPQQGARLLSIYQDVKSERGVIDFEDVLLLTVGMLAERDDIAARVRAQYKHFVVDEYQDVSPLQQELLNQWIGGRNDVCVVGDVAQTIYSFTGATSKYLVNFTKRFPGAGEVELVRNYRSSPQIVSLANRLVSNMGSKRKPLAGAVRLQTQREMGQAVSYTAYSDDQAEAQGVVRHINKLRERGVALADQAILYRTNAQSQAFEQALSEAGIGYVVRGAERYFNRQEIRKAMVLIRSMAKAGSPVALTQAVADAASSVGWTAKPPAGTGAVRERWDALDALVRLGEDRAEKGMGLRDFVAELEERAQSANAPQINGVTLSSVHAAKGLEWAAVFFVGVSEGLFPISQADTPEQIAEEQRLAYVGATRARDYLYVSYAKARSEGRRASRKPSRFFDGIWPADTVKNPPAVRAGGRAAAKEFDQEASAEQKELFQKLRAWRKLVAAGLSKPAFTVLTDVTLRDTAIVRPATVKQLSLIRGIGRVKLDQYGAAILGIVRGEDPERLAAKTLREFIDLAAD</sequence>
<evidence type="ECO:0000256" key="6">
    <source>
        <dbReference type="ARBA" id="ARBA00023235"/>
    </source>
</evidence>
<dbReference type="PROSITE" id="PS50967">
    <property type="entry name" value="HRDC"/>
    <property type="match status" value="1"/>
</dbReference>
<dbReference type="InterPro" id="IPR014016">
    <property type="entry name" value="UvrD-like_ATP-bd"/>
</dbReference>
<dbReference type="EC" id="5.6.2.4" evidence="8"/>
<feature type="domain" description="HRDC" evidence="11">
    <location>
        <begin position="594"/>
        <end position="674"/>
    </location>
</feature>
<accession>A0A2I1IM02</accession>
<evidence type="ECO:0000259" key="11">
    <source>
        <dbReference type="PROSITE" id="PS50967"/>
    </source>
</evidence>
<evidence type="ECO:0000256" key="10">
    <source>
        <dbReference type="PROSITE-ProRule" id="PRU00560"/>
    </source>
</evidence>
<evidence type="ECO:0000256" key="8">
    <source>
        <dbReference type="ARBA" id="ARBA00034808"/>
    </source>
</evidence>
<dbReference type="InterPro" id="IPR002121">
    <property type="entry name" value="HRDC_dom"/>
</dbReference>
<dbReference type="AlphaFoldDB" id="A0A2I1IM02"/>
<dbReference type="GO" id="GO:0005829">
    <property type="term" value="C:cytosol"/>
    <property type="evidence" value="ECO:0007669"/>
    <property type="project" value="TreeGrafter"/>
</dbReference>
<comment type="catalytic activity">
    <reaction evidence="9">
        <text>ATP + H2O = ADP + phosphate + H(+)</text>
        <dbReference type="Rhea" id="RHEA:13065"/>
        <dbReference type="ChEBI" id="CHEBI:15377"/>
        <dbReference type="ChEBI" id="CHEBI:15378"/>
        <dbReference type="ChEBI" id="CHEBI:30616"/>
        <dbReference type="ChEBI" id="CHEBI:43474"/>
        <dbReference type="ChEBI" id="CHEBI:456216"/>
        <dbReference type="EC" id="5.6.2.4"/>
    </reaction>
</comment>
<evidence type="ECO:0000256" key="2">
    <source>
        <dbReference type="ARBA" id="ARBA00022741"/>
    </source>
</evidence>
<name>A0A2I1IM02_9ACTO</name>
<feature type="binding site" evidence="10">
    <location>
        <begin position="29"/>
        <end position="36"/>
    </location>
    <ligand>
        <name>ATP</name>
        <dbReference type="ChEBI" id="CHEBI:30616"/>
    </ligand>
</feature>
<proteinExistence type="inferred from homology"/>
<dbReference type="Gene3D" id="1.10.150.80">
    <property type="entry name" value="HRDC domain"/>
    <property type="match status" value="1"/>
</dbReference>
<dbReference type="PROSITE" id="PS51217">
    <property type="entry name" value="UVRD_HELICASE_CTER"/>
    <property type="match status" value="1"/>
</dbReference>
<evidence type="ECO:0000259" key="13">
    <source>
        <dbReference type="PROSITE" id="PS51217"/>
    </source>
</evidence>
<dbReference type="Pfam" id="PF13361">
    <property type="entry name" value="UvrD_C"/>
    <property type="match status" value="2"/>
</dbReference>
<dbReference type="PANTHER" id="PTHR11070">
    <property type="entry name" value="UVRD / RECB / PCRA DNA HELICASE FAMILY MEMBER"/>
    <property type="match status" value="1"/>
</dbReference>
<dbReference type="SUPFAM" id="SSF47819">
    <property type="entry name" value="HRDC-like"/>
    <property type="match status" value="1"/>
</dbReference>
<protein>
    <recommendedName>
        <fullName evidence="8">DNA 3'-5' helicase</fullName>
        <ecNumber evidence="8">5.6.2.4</ecNumber>
    </recommendedName>
</protein>
<evidence type="ECO:0000313" key="14">
    <source>
        <dbReference type="EMBL" id="PKY72154.1"/>
    </source>
</evidence>
<dbReference type="PROSITE" id="PS51198">
    <property type="entry name" value="UVRD_HELICASE_ATP_BIND"/>
    <property type="match status" value="1"/>
</dbReference>
<dbReference type="InterPro" id="IPR014017">
    <property type="entry name" value="DNA_helicase_UvrD-like_C"/>
</dbReference>
<dbReference type="STRING" id="33007.HMPREF3198_00586"/>
<dbReference type="Proteomes" id="UP000235122">
    <property type="component" value="Unassembled WGS sequence"/>
</dbReference>
<dbReference type="Pfam" id="PF00580">
    <property type="entry name" value="UvrD-helicase"/>
    <property type="match status" value="1"/>
</dbReference>
<comment type="catalytic activity">
    <reaction evidence="7">
        <text>Couples ATP hydrolysis with the unwinding of duplex DNA by translocating in the 3'-5' direction.</text>
        <dbReference type="EC" id="5.6.2.4"/>
    </reaction>
</comment>
<gene>
    <name evidence="14" type="ORF">CYJ19_08115</name>
</gene>
<keyword evidence="6" id="KW-0413">Isomerase</keyword>